<dbReference type="EMBL" id="VSRQ01000007">
    <property type="protein sequence ID" value="TYK45212.1"/>
    <property type="molecule type" value="Genomic_DNA"/>
</dbReference>
<reference evidence="1 2" key="1">
    <citation type="submission" date="2019-08" db="EMBL/GenBank/DDBJ databases">
        <title>Actinomadura sp. nov. CYP1-5 isolated from mountain soil.</title>
        <authorList>
            <person name="Songsumanus A."/>
            <person name="Kuncharoen N."/>
            <person name="Kudo T."/>
            <person name="Yuki M."/>
            <person name="Igarashi Y."/>
            <person name="Tanasupawat S."/>
        </authorList>
    </citation>
    <scope>NUCLEOTIDE SEQUENCE [LARGE SCALE GENOMIC DNA]</scope>
    <source>
        <strain evidence="1 2">CYP1-5</strain>
    </source>
</reference>
<keyword evidence="2" id="KW-1185">Reference proteome</keyword>
<protein>
    <submittedName>
        <fullName evidence="1">Uncharacterized protein</fullName>
    </submittedName>
</protein>
<sequence length="62" mass="6926">MTELEQLREENRRLRLQQLALRNAANVAVSLLENGAPRQEVISHLEAGFTQAPSRVEKAGQS</sequence>
<dbReference type="Proteomes" id="UP000323505">
    <property type="component" value="Unassembled WGS sequence"/>
</dbReference>
<dbReference type="AlphaFoldDB" id="A0A5D3FAZ4"/>
<accession>A0A5D3FAZ4</accession>
<dbReference type="RefSeq" id="WP_148765647.1">
    <property type="nucleotide sequence ID" value="NZ_VSRQ01000007.1"/>
</dbReference>
<proteinExistence type="predicted"/>
<organism evidence="1 2">
    <name type="scientific">Actinomadura decatromicini</name>
    <dbReference type="NCBI Taxonomy" id="2604572"/>
    <lineage>
        <taxon>Bacteria</taxon>
        <taxon>Bacillati</taxon>
        <taxon>Actinomycetota</taxon>
        <taxon>Actinomycetes</taxon>
        <taxon>Streptosporangiales</taxon>
        <taxon>Thermomonosporaceae</taxon>
        <taxon>Actinomadura</taxon>
    </lineage>
</organism>
<comment type="caution">
    <text evidence="1">The sequence shown here is derived from an EMBL/GenBank/DDBJ whole genome shotgun (WGS) entry which is preliminary data.</text>
</comment>
<evidence type="ECO:0000313" key="2">
    <source>
        <dbReference type="Proteomes" id="UP000323505"/>
    </source>
</evidence>
<evidence type="ECO:0000313" key="1">
    <source>
        <dbReference type="EMBL" id="TYK45212.1"/>
    </source>
</evidence>
<gene>
    <name evidence="1" type="ORF">FXF68_31540</name>
</gene>
<name>A0A5D3FAZ4_9ACTN</name>